<dbReference type="PANTHER" id="PTHR33490">
    <property type="entry name" value="BLR5614 PROTEIN-RELATED"/>
    <property type="match status" value="1"/>
</dbReference>
<keyword evidence="1" id="KW-1133">Transmembrane helix</keyword>
<sequence length="416" mass="45687">DVVGKIYLLDNRGEWASQQILSEEVLVNGSAKSSLPPGNEDNRSMNVQLGDIDAGDSKTIQVTQVVRVDATNLQIDPSQTAGQIPSQYKKYTKSVDYLWQSDDSKIQSKASELTAGENNYYSKAIRILNWVENHLTYQVQSIEHGAIWAYEHNFGDCTEYSNLFIALARAAGIPAKAVSGYLYEAGSEDISTIGHQWTIFYLPSVGWVPADLTYNPPVGQFGNLTNDHVIELTSDGSNWTKEPSGLSPPSPYVSYSYRGKDPNLGIEPSGTITRVVGVDLSVTPDIEAAEDTLHFDVEIRNSSSSHSISNVKVELDVDNTYFTPPSEKNLDDINPGTQRYVSFEIPVKKSVENSPITTVVTYEAGDYGTFEASETVSTTINISQQVPYELPFSWIMVAVAIGVVVSLIGAILIFFR</sequence>
<dbReference type="Proteomes" id="UP000070491">
    <property type="component" value="Unassembled WGS sequence"/>
</dbReference>
<evidence type="ECO:0000259" key="2">
    <source>
        <dbReference type="SMART" id="SM00460"/>
    </source>
</evidence>
<dbReference type="SMART" id="SM00460">
    <property type="entry name" value="TGc"/>
    <property type="match status" value="1"/>
</dbReference>
<evidence type="ECO:0000256" key="1">
    <source>
        <dbReference type="SAM" id="Phobius"/>
    </source>
</evidence>
<dbReference type="Pfam" id="PF01841">
    <property type="entry name" value="Transglut_core"/>
    <property type="match status" value="1"/>
</dbReference>
<accession>A0A133VHH8</accession>
<dbReference type="EMBL" id="LHYG01000029">
    <property type="protein sequence ID" value="KXB05870.1"/>
    <property type="molecule type" value="Genomic_DNA"/>
</dbReference>
<gene>
    <name evidence="3" type="ORF">AKJ53_01825</name>
</gene>
<keyword evidence="4" id="KW-1185">Reference proteome</keyword>
<keyword evidence="1" id="KW-0472">Membrane</keyword>
<dbReference type="AlphaFoldDB" id="A0A133VHH8"/>
<protein>
    <recommendedName>
        <fullName evidence="2">Transglutaminase-like domain-containing protein</fullName>
    </recommendedName>
</protein>
<dbReference type="SUPFAM" id="SSF54001">
    <property type="entry name" value="Cysteine proteinases"/>
    <property type="match status" value="1"/>
</dbReference>
<name>A0A133VHH8_9EURY</name>
<reference evidence="3 4" key="1">
    <citation type="journal article" date="2016" name="Sci. Rep.">
        <title>Metabolic traits of an uncultured archaeal lineage -MSBL1- from brine pools of the Red Sea.</title>
        <authorList>
            <person name="Mwirichia R."/>
            <person name="Alam I."/>
            <person name="Rashid M."/>
            <person name="Vinu M."/>
            <person name="Ba-Alawi W."/>
            <person name="Anthony Kamau A."/>
            <person name="Kamanda Ngugi D."/>
            <person name="Goker M."/>
            <person name="Klenk H.P."/>
            <person name="Bajic V."/>
            <person name="Stingl U."/>
        </authorList>
    </citation>
    <scope>NUCLEOTIDE SEQUENCE [LARGE SCALE GENOMIC DNA]</scope>
    <source>
        <strain evidence="3">SCGC-AAA382F02</strain>
    </source>
</reference>
<organism evidence="3 4">
    <name type="scientific">candidate division MSBL1 archaeon SCGC-AAA382F02</name>
    <dbReference type="NCBI Taxonomy" id="1698282"/>
    <lineage>
        <taxon>Archaea</taxon>
        <taxon>Methanobacteriati</taxon>
        <taxon>Methanobacteriota</taxon>
        <taxon>candidate division MSBL1</taxon>
    </lineage>
</organism>
<evidence type="ECO:0000313" key="4">
    <source>
        <dbReference type="Proteomes" id="UP000070491"/>
    </source>
</evidence>
<feature type="transmembrane region" description="Helical" evidence="1">
    <location>
        <begin position="392"/>
        <end position="415"/>
    </location>
</feature>
<dbReference type="InterPro" id="IPR038765">
    <property type="entry name" value="Papain-like_cys_pep_sf"/>
</dbReference>
<keyword evidence="1" id="KW-0812">Transmembrane</keyword>
<proteinExistence type="predicted"/>
<feature type="non-terminal residue" evidence="3">
    <location>
        <position position="1"/>
    </location>
</feature>
<dbReference type="InterPro" id="IPR002931">
    <property type="entry name" value="Transglutaminase-like"/>
</dbReference>
<evidence type="ECO:0000313" key="3">
    <source>
        <dbReference type="EMBL" id="KXB05870.1"/>
    </source>
</evidence>
<feature type="domain" description="Transglutaminase-like" evidence="2">
    <location>
        <begin position="149"/>
        <end position="214"/>
    </location>
</feature>
<dbReference type="Gene3D" id="3.10.620.30">
    <property type="match status" value="1"/>
</dbReference>
<comment type="caution">
    <text evidence="3">The sequence shown here is derived from an EMBL/GenBank/DDBJ whole genome shotgun (WGS) entry which is preliminary data.</text>
</comment>